<dbReference type="InterPro" id="IPR000871">
    <property type="entry name" value="Beta-lactam_class-A"/>
</dbReference>
<dbReference type="Proteomes" id="UP000620064">
    <property type="component" value="Unassembled WGS sequence"/>
</dbReference>
<accession>A0ABQ2NM23</accession>
<keyword evidence="6" id="KW-1185">Reference proteome</keyword>
<dbReference type="PRINTS" id="PR00118">
    <property type="entry name" value="BLACTAMASEA"/>
</dbReference>
<evidence type="ECO:0000256" key="3">
    <source>
        <dbReference type="ARBA" id="ARBA00012865"/>
    </source>
</evidence>
<evidence type="ECO:0000256" key="2">
    <source>
        <dbReference type="ARBA" id="ARBA00009009"/>
    </source>
</evidence>
<organism evidence="5 6">
    <name type="scientific">Cloacibacterium rupense</name>
    <dbReference type="NCBI Taxonomy" id="517423"/>
    <lineage>
        <taxon>Bacteria</taxon>
        <taxon>Pseudomonadati</taxon>
        <taxon>Bacteroidota</taxon>
        <taxon>Flavobacteriia</taxon>
        <taxon>Flavobacteriales</taxon>
        <taxon>Weeksellaceae</taxon>
    </lineage>
</organism>
<evidence type="ECO:0000313" key="6">
    <source>
        <dbReference type="Proteomes" id="UP000620064"/>
    </source>
</evidence>
<dbReference type="RefSeq" id="WP_188618353.1">
    <property type="nucleotide sequence ID" value="NZ_BMLV01000006.1"/>
</dbReference>
<dbReference type="PANTHER" id="PTHR35333">
    <property type="entry name" value="BETA-LACTAMASE"/>
    <property type="match status" value="1"/>
</dbReference>
<dbReference type="EC" id="3.5.2.6" evidence="3"/>
<reference evidence="6" key="1">
    <citation type="journal article" date="2019" name="Int. J. Syst. Evol. Microbiol.">
        <title>The Global Catalogue of Microorganisms (GCM) 10K type strain sequencing project: providing services to taxonomists for standard genome sequencing and annotation.</title>
        <authorList>
            <consortium name="The Broad Institute Genomics Platform"/>
            <consortium name="The Broad Institute Genome Sequencing Center for Infectious Disease"/>
            <person name="Wu L."/>
            <person name="Ma J."/>
        </authorList>
    </citation>
    <scope>NUCLEOTIDE SEQUENCE [LARGE SCALE GENOMIC DNA]</scope>
    <source>
        <strain evidence="6">CGMCC 1.7656</strain>
    </source>
</reference>
<dbReference type="NCBIfam" id="NF012099">
    <property type="entry name" value="SubclassA2"/>
    <property type="match status" value="1"/>
</dbReference>
<comment type="caution">
    <text evidence="5">The sequence shown here is derived from an EMBL/GenBank/DDBJ whole genome shotgun (WGS) entry which is preliminary data.</text>
</comment>
<dbReference type="NCBIfam" id="NF033103">
    <property type="entry name" value="bla_class_A"/>
    <property type="match status" value="1"/>
</dbReference>
<evidence type="ECO:0000313" key="5">
    <source>
        <dbReference type="EMBL" id="GGP05880.1"/>
    </source>
</evidence>
<dbReference type="Pfam" id="PF13354">
    <property type="entry name" value="Beta-lactamase2"/>
    <property type="match status" value="1"/>
</dbReference>
<dbReference type="InterPro" id="IPR045155">
    <property type="entry name" value="Beta-lactam_cat"/>
</dbReference>
<dbReference type="PANTHER" id="PTHR35333:SF3">
    <property type="entry name" value="BETA-LACTAMASE-TYPE TRANSPEPTIDASE FOLD CONTAINING PROTEIN"/>
    <property type="match status" value="1"/>
</dbReference>
<proteinExistence type="inferred from homology"/>
<gene>
    <name evidence="5" type="ORF">GCM10010992_23770</name>
</gene>
<dbReference type="SUPFAM" id="SSF56601">
    <property type="entry name" value="beta-lactamase/transpeptidase-like"/>
    <property type="match status" value="1"/>
</dbReference>
<comment type="similarity">
    <text evidence="2">Belongs to the class-A beta-lactamase family.</text>
</comment>
<name>A0ABQ2NM23_9FLAO</name>
<dbReference type="Gene3D" id="3.40.710.10">
    <property type="entry name" value="DD-peptidase/beta-lactamase superfamily"/>
    <property type="match status" value="1"/>
</dbReference>
<sequence length="303" mass="33979">MKFLKIILLLIPALLLSQKYHLDAQISEITKGKNATVGVSVLGIDFPLSYNNANADKKLPMQSVFKFHIAMAVLNLVDKGKLSLDQKVFIKKSELLPNTWSPIREKNPEGNFEMPISELIQYTVAQSDNVGCDVLLRLIGGTQVVQKYMDSKGAKNFRIVYNEETMQSAWKNQYENYLTMRSSSKILKDFYQGKYLSKKSTQFLMGVLYSTSTGTNKLIEQLPKNVKIAHKTGSSGKNKDGLTGAENDIAIITLPNGKHYAISVFVSDSMETFEVNCKMISDISKAVYDELSNPKNGFFFNLK</sequence>
<dbReference type="EMBL" id="BMLV01000006">
    <property type="protein sequence ID" value="GGP05880.1"/>
    <property type="molecule type" value="Genomic_DNA"/>
</dbReference>
<dbReference type="InterPro" id="IPR012338">
    <property type="entry name" value="Beta-lactam/transpept-like"/>
</dbReference>
<evidence type="ECO:0000256" key="1">
    <source>
        <dbReference type="ARBA" id="ARBA00001526"/>
    </source>
</evidence>
<evidence type="ECO:0000259" key="4">
    <source>
        <dbReference type="Pfam" id="PF13354"/>
    </source>
</evidence>
<feature type="domain" description="Beta-lactamase class A catalytic" evidence="4">
    <location>
        <begin position="53"/>
        <end position="266"/>
    </location>
</feature>
<protein>
    <recommendedName>
        <fullName evidence="3">beta-lactamase</fullName>
        <ecNumber evidence="3">3.5.2.6</ecNumber>
    </recommendedName>
</protein>
<comment type="catalytic activity">
    <reaction evidence="1">
        <text>a beta-lactam + H2O = a substituted beta-amino acid</text>
        <dbReference type="Rhea" id="RHEA:20401"/>
        <dbReference type="ChEBI" id="CHEBI:15377"/>
        <dbReference type="ChEBI" id="CHEBI:35627"/>
        <dbReference type="ChEBI" id="CHEBI:140347"/>
        <dbReference type="EC" id="3.5.2.6"/>
    </reaction>
</comment>